<comment type="caution">
    <text evidence="1">The sequence shown here is derived from an EMBL/GenBank/DDBJ whole genome shotgun (WGS) entry which is preliminary data.</text>
</comment>
<name>A0A8T0IYC4_CERPU</name>
<dbReference type="EMBL" id="CM026422">
    <property type="protein sequence ID" value="KAG0588275.1"/>
    <property type="molecule type" value="Genomic_DNA"/>
</dbReference>
<proteinExistence type="predicted"/>
<gene>
    <name evidence="1" type="ORF">KC19_2G230900</name>
</gene>
<reference evidence="1" key="1">
    <citation type="submission" date="2020-06" db="EMBL/GenBank/DDBJ databases">
        <title>WGS assembly of Ceratodon purpureus strain R40.</title>
        <authorList>
            <person name="Carey S.B."/>
            <person name="Jenkins J."/>
            <person name="Shu S."/>
            <person name="Lovell J.T."/>
            <person name="Sreedasyam A."/>
            <person name="Maumus F."/>
            <person name="Tiley G.P."/>
            <person name="Fernandez-Pozo N."/>
            <person name="Barry K."/>
            <person name="Chen C."/>
            <person name="Wang M."/>
            <person name="Lipzen A."/>
            <person name="Daum C."/>
            <person name="Saski C.A."/>
            <person name="Payton A.C."/>
            <person name="Mcbreen J.C."/>
            <person name="Conrad R.E."/>
            <person name="Kollar L.M."/>
            <person name="Olsson S."/>
            <person name="Huttunen S."/>
            <person name="Landis J.B."/>
            <person name="Wickett N.J."/>
            <person name="Johnson M.G."/>
            <person name="Rensing S.A."/>
            <person name="Grimwood J."/>
            <person name="Schmutz J."/>
            <person name="Mcdaniel S.F."/>
        </authorList>
    </citation>
    <scope>NUCLEOTIDE SEQUENCE</scope>
    <source>
        <strain evidence="1">R40</strain>
    </source>
</reference>
<organism evidence="1 2">
    <name type="scientific">Ceratodon purpureus</name>
    <name type="common">Fire moss</name>
    <name type="synonym">Dicranum purpureum</name>
    <dbReference type="NCBI Taxonomy" id="3225"/>
    <lineage>
        <taxon>Eukaryota</taxon>
        <taxon>Viridiplantae</taxon>
        <taxon>Streptophyta</taxon>
        <taxon>Embryophyta</taxon>
        <taxon>Bryophyta</taxon>
        <taxon>Bryophytina</taxon>
        <taxon>Bryopsida</taxon>
        <taxon>Dicranidae</taxon>
        <taxon>Pseudoditrichales</taxon>
        <taxon>Ditrichaceae</taxon>
        <taxon>Ceratodon</taxon>
    </lineage>
</organism>
<accession>A0A8T0IYC4</accession>
<dbReference type="Proteomes" id="UP000822688">
    <property type="component" value="Chromosome 2"/>
</dbReference>
<protein>
    <submittedName>
        <fullName evidence="1">Uncharacterized protein</fullName>
    </submittedName>
</protein>
<keyword evidence="2" id="KW-1185">Reference proteome</keyword>
<evidence type="ECO:0000313" key="2">
    <source>
        <dbReference type="Proteomes" id="UP000822688"/>
    </source>
</evidence>
<dbReference type="AlphaFoldDB" id="A0A8T0IYC4"/>
<sequence>MAESLYNLVSWSPYTPSIATIANIEQPRNNYTLLIFEGIGIYLQSSPYFFFKPSSRLLIDVEFLDNKSNISFIFGFAIGSHWQYHFNNSHIQPSTYSGISGQRS</sequence>
<evidence type="ECO:0000313" key="1">
    <source>
        <dbReference type="EMBL" id="KAG0588275.1"/>
    </source>
</evidence>